<comment type="caution">
    <text evidence="2">The sequence shown here is derived from an EMBL/GenBank/DDBJ whole genome shotgun (WGS) entry which is preliminary data.</text>
</comment>
<evidence type="ECO:0000259" key="1">
    <source>
        <dbReference type="Pfam" id="PF12041"/>
    </source>
</evidence>
<evidence type="ECO:0000313" key="2">
    <source>
        <dbReference type="EMBL" id="PQP93880.1"/>
    </source>
</evidence>
<dbReference type="AlphaFoldDB" id="A0A314XQI2"/>
<protein>
    <recommendedName>
        <fullName evidence="1">Transcriptional factor DELLA N-terminal domain-containing protein</fullName>
    </recommendedName>
</protein>
<accession>A0A314XQI2</accession>
<dbReference type="InterPro" id="IPR021914">
    <property type="entry name" value="TF_DELLA_N"/>
</dbReference>
<dbReference type="EMBL" id="PJQY01002419">
    <property type="protein sequence ID" value="PQP93880.1"/>
    <property type="molecule type" value="Genomic_DNA"/>
</dbReference>
<dbReference type="Proteomes" id="UP000250321">
    <property type="component" value="Unassembled WGS sequence"/>
</dbReference>
<dbReference type="InterPro" id="IPR038088">
    <property type="entry name" value="DELLA_N_sf"/>
</dbReference>
<organism evidence="2 3">
    <name type="scientific">Prunus yedoensis var. nudiflora</name>
    <dbReference type="NCBI Taxonomy" id="2094558"/>
    <lineage>
        <taxon>Eukaryota</taxon>
        <taxon>Viridiplantae</taxon>
        <taxon>Streptophyta</taxon>
        <taxon>Embryophyta</taxon>
        <taxon>Tracheophyta</taxon>
        <taxon>Spermatophyta</taxon>
        <taxon>Magnoliopsida</taxon>
        <taxon>eudicotyledons</taxon>
        <taxon>Gunneridae</taxon>
        <taxon>Pentapetalae</taxon>
        <taxon>rosids</taxon>
        <taxon>fabids</taxon>
        <taxon>Rosales</taxon>
        <taxon>Rosaceae</taxon>
        <taxon>Amygdaloideae</taxon>
        <taxon>Amygdaleae</taxon>
        <taxon>Prunus</taxon>
    </lineage>
</organism>
<proteinExistence type="predicted"/>
<feature type="domain" description="Transcriptional factor DELLA N-terminal" evidence="1">
    <location>
        <begin position="2"/>
        <end position="36"/>
    </location>
</feature>
<gene>
    <name evidence="2" type="ORF">Pyn_18747</name>
</gene>
<dbReference type="Gene3D" id="1.10.10.1290">
    <property type="entry name" value="Transcriptional regulator DELLA, N-terminal domain"/>
    <property type="match status" value="1"/>
</dbReference>
<sequence length="85" mass="9784">MVNSPNDLSQLTSDTVLYKPSNLTSWVDSLLSDLTSSVMEFWVKVNWQWVAMMESVRAVEETTKIQWRIGLGEKPEAKLDEPRHC</sequence>
<name>A0A314XQI2_PRUYE</name>
<evidence type="ECO:0000313" key="3">
    <source>
        <dbReference type="Proteomes" id="UP000250321"/>
    </source>
</evidence>
<reference evidence="2 3" key="1">
    <citation type="submission" date="2018-02" db="EMBL/GenBank/DDBJ databases">
        <title>Draft genome of wild Prunus yedoensis var. nudiflora.</title>
        <authorList>
            <person name="Baek S."/>
            <person name="Kim J.-H."/>
            <person name="Choi K."/>
            <person name="Kim G.-B."/>
            <person name="Cho A."/>
            <person name="Jang H."/>
            <person name="Shin C.-H."/>
            <person name="Yu H.-J."/>
            <person name="Mun J.-H."/>
        </authorList>
    </citation>
    <scope>NUCLEOTIDE SEQUENCE [LARGE SCALE GENOMIC DNA]</scope>
    <source>
        <strain evidence="3">cv. Jeju island</strain>
        <tissue evidence="2">Leaf</tissue>
    </source>
</reference>
<dbReference type="Pfam" id="PF12041">
    <property type="entry name" value="DELLA"/>
    <property type="match status" value="1"/>
</dbReference>
<keyword evidence="3" id="KW-1185">Reference proteome</keyword>